<sequence>MQLNCLDCSNKSCKTRGADCFGLHDHSVARYKEGDHPRMVKSSSALIDNGRAGELSRFQEIIEFCKLQGYENVGLAYCFGLEVLAEEVRYKMESAGINILPARCTMGGVKEPEIDESKEAPHISCNPAGQAEFLNKRADFVVEMGLCLGHDVMFHQELKVPFTVLVVKDRVYSHNTVEAIINYKAE</sequence>
<organism evidence="1 2">
    <name type="scientific">Spirochaeta isovalerica</name>
    <dbReference type="NCBI Taxonomy" id="150"/>
    <lineage>
        <taxon>Bacteria</taxon>
        <taxon>Pseudomonadati</taxon>
        <taxon>Spirochaetota</taxon>
        <taxon>Spirochaetia</taxon>
        <taxon>Spirochaetales</taxon>
        <taxon>Spirochaetaceae</taxon>
        <taxon>Spirochaeta</taxon>
    </lineage>
</organism>
<proteinExistence type="predicted"/>
<reference evidence="1 2" key="1">
    <citation type="submission" date="2020-08" db="EMBL/GenBank/DDBJ databases">
        <title>Genomic Encyclopedia of Type Strains, Phase IV (KMG-IV): sequencing the most valuable type-strain genomes for metagenomic binning, comparative biology and taxonomic classification.</title>
        <authorList>
            <person name="Goeker M."/>
        </authorList>
    </citation>
    <scope>NUCLEOTIDE SEQUENCE [LARGE SCALE GENOMIC DNA]</scope>
    <source>
        <strain evidence="1 2">DSM 2461</strain>
    </source>
</reference>
<gene>
    <name evidence="1" type="ORF">HNR50_002665</name>
</gene>
<dbReference type="InterPro" id="IPR014997">
    <property type="entry name" value="DUF1847"/>
</dbReference>
<name>A0A841RF56_9SPIO</name>
<keyword evidence="2" id="KW-1185">Reference proteome</keyword>
<comment type="caution">
    <text evidence="1">The sequence shown here is derived from an EMBL/GenBank/DDBJ whole genome shotgun (WGS) entry which is preliminary data.</text>
</comment>
<evidence type="ECO:0000313" key="1">
    <source>
        <dbReference type="EMBL" id="MBB6480992.1"/>
    </source>
</evidence>
<dbReference type="AlphaFoldDB" id="A0A841RF56"/>
<protein>
    <submittedName>
        <fullName evidence="1">Putative metal-binding protein</fullName>
    </submittedName>
</protein>
<dbReference type="EMBL" id="JACHGJ010000005">
    <property type="protein sequence ID" value="MBB6480992.1"/>
    <property type="molecule type" value="Genomic_DNA"/>
</dbReference>
<accession>A0A841RF56</accession>
<dbReference type="Pfam" id="PF08901">
    <property type="entry name" value="DUF1847"/>
    <property type="match status" value="1"/>
</dbReference>
<evidence type="ECO:0000313" key="2">
    <source>
        <dbReference type="Proteomes" id="UP000587760"/>
    </source>
</evidence>
<dbReference type="Proteomes" id="UP000587760">
    <property type="component" value="Unassembled WGS sequence"/>
</dbReference>
<dbReference type="RefSeq" id="WP_184747242.1">
    <property type="nucleotide sequence ID" value="NZ_JACHGJ010000005.1"/>
</dbReference>